<reference evidence="1 2" key="1">
    <citation type="submission" date="2019-08" db="EMBL/GenBank/DDBJ databases">
        <authorList>
            <person name="Dong K."/>
        </authorList>
    </citation>
    <scope>NUCLEOTIDE SEQUENCE [LARGE SCALE GENOMIC DNA]</scope>
    <source>
        <strain evidence="1 2">JCM14558</strain>
    </source>
</reference>
<organism evidence="1 2">
    <name type="scientific">Microbacterium hatanonis</name>
    <dbReference type="NCBI Taxonomy" id="404366"/>
    <lineage>
        <taxon>Bacteria</taxon>
        <taxon>Bacillati</taxon>
        <taxon>Actinomycetota</taxon>
        <taxon>Actinomycetes</taxon>
        <taxon>Micrococcales</taxon>
        <taxon>Microbacteriaceae</taxon>
        <taxon>Microbacterium</taxon>
    </lineage>
</organism>
<proteinExistence type="predicted"/>
<comment type="caution">
    <text evidence="1">The sequence shown here is derived from an EMBL/GenBank/DDBJ whole genome shotgun (WGS) entry which is preliminary data.</text>
</comment>
<accession>A0A5C8I5F1</accession>
<dbReference type="EMBL" id="VRSV01000001">
    <property type="protein sequence ID" value="TXK13294.1"/>
    <property type="molecule type" value="Genomic_DNA"/>
</dbReference>
<gene>
    <name evidence="1" type="ORF">FVP77_07750</name>
</gene>
<name>A0A5C8I5F1_9MICO</name>
<dbReference type="Proteomes" id="UP000321034">
    <property type="component" value="Unassembled WGS sequence"/>
</dbReference>
<dbReference type="RefSeq" id="WP_147893956.1">
    <property type="nucleotide sequence ID" value="NZ_BAAANR010000001.1"/>
</dbReference>
<protein>
    <submittedName>
        <fullName evidence="1">Uncharacterized protein</fullName>
    </submittedName>
</protein>
<keyword evidence="2" id="KW-1185">Reference proteome</keyword>
<evidence type="ECO:0000313" key="2">
    <source>
        <dbReference type="Proteomes" id="UP000321034"/>
    </source>
</evidence>
<dbReference type="AlphaFoldDB" id="A0A5C8I5F1"/>
<sequence>MNDLASRVRSADRAEHDILQAVADPGGRISLLDRLSLRLGLWLLLRSTRRIHRVRDHADHARLLAEHRAEEERARAAARMQFDRRLPL</sequence>
<evidence type="ECO:0000313" key="1">
    <source>
        <dbReference type="EMBL" id="TXK13294.1"/>
    </source>
</evidence>